<keyword evidence="3" id="KW-1185">Reference proteome</keyword>
<feature type="region of interest" description="Disordered" evidence="1">
    <location>
        <begin position="1"/>
        <end position="34"/>
    </location>
</feature>
<gene>
    <name evidence="2" type="ORF">Srubr_38530</name>
</gene>
<reference evidence="3" key="1">
    <citation type="submission" date="2023-07" db="EMBL/GenBank/DDBJ databases">
        <title>Whole genome shotgun sequence of Streptomyces achromogenes subsp. rubradiris NBRC 14000.</title>
        <authorList>
            <person name="Komaki H."/>
            <person name="Tamura T."/>
        </authorList>
    </citation>
    <scope>NUCLEOTIDE SEQUENCE [LARGE SCALE GENOMIC DNA]</scope>
    <source>
        <strain evidence="3">NBRC 14000</strain>
    </source>
</reference>
<evidence type="ECO:0000313" key="3">
    <source>
        <dbReference type="Proteomes" id="UP000646738"/>
    </source>
</evidence>
<organism evidence="2 3">
    <name type="scientific">Streptomyces rubradiris</name>
    <name type="common">Streptomyces achromogenes subsp. rubradiris</name>
    <dbReference type="NCBI Taxonomy" id="285531"/>
    <lineage>
        <taxon>Bacteria</taxon>
        <taxon>Bacillati</taxon>
        <taxon>Actinomycetota</taxon>
        <taxon>Actinomycetes</taxon>
        <taxon>Kitasatosporales</taxon>
        <taxon>Streptomycetaceae</taxon>
        <taxon>Streptomyces</taxon>
    </lineage>
</organism>
<evidence type="ECO:0000313" key="2">
    <source>
        <dbReference type="EMBL" id="GHI54007.1"/>
    </source>
</evidence>
<proteinExistence type="predicted"/>
<comment type="caution">
    <text evidence="2">The sequence shown here is derived from an EMBL/GenBank/DDBJ whole genome shotgun (WGS) entry which is preliminary data.</text>
</comment>
<sequence length="66" mass="7470">MEARAVGRRERGGVGPAEQRDARPVQRPQRSDRLEHYTYCPRQCGLILLEDSFTDDAATVRGTLLQ</sequence>
<accession>A0ABQ3RDT2</accession>
<dbReference type="Proteomes" id="UP000646738">
    <property type="component" value="Unassembled WGS sequence"/>
</dbReference>
<protein>
    <submittedName>
        <fullName evidence="2">Uncharacterized protein</fullName>
    </submittedName>
</protein>
<dbReference type="EMBL" id="BNEA01000015">
    <property type="protein sequence ID" value="GHI54007.1"/>
    <property type="molecule type" value="Genomic_DNA"/>
</dbReference>
<name>A0ABQ3RDT2_STRRR</name>
<evidence type="ECO:0000256" key="1">
    <source>
        <dbReference type="SAM" id="MobiDB-lite"/>
    </source>
</evidence>